<evidence type="ECO:0000259" key="4">
    <source>
        <dbReference type="PROSITE" id="PS50042"/>
    </source>
</evidence>
<dbReference type="InterPro" id="IPR018490">
    <property type="entry name" value="cNMP-bd_dom_sf"/>
</dbReference>
<dbReference type="InterPro" id="IPR036388">
    <property type="entry name" value="WH-like_DNA-bd_sf"/>
</dbReference>
<dbReference type="SMART" id="SM00100">
    <property type="entry name" value="cNMP"/>
    <property type="match status" value="1"/>
</dbReference>
<dbReference type="PROSITE" id="PS50042">
    <property type="entry name" value="CNMP_BINDING_3"/>
    <property type="match status" value="1"/>
</dbReference>
<dbReference type="AlphaFoldDB" id="F9UBS7"/>
<protein>
    <submittedName>
        <fullName evidence="6">Transcriptional regulator, Crp/Fnr family</fullName>
    </submittedName>
</protein>
<name>F9UBS7_9GAMM</name>
<sequence>MNDIDRAFNFLPHLRDVPAFAALDDEPARFVAGGSQLRTATRGQIICEKGSRPSGFQCLLEGRVKLAALSPLGAERVLDILQPGRVFGVAAILLDEPCPVFAESICDSRLLVVGRDRIQTAIAEWPEVASVMLKLVAGDVHRLVHDLETCCLMSARQRLADFLLKQGRCSSDALDHAVVVLPAAKALIASNLNVSAETFSRELHELAHRGLVEIERRTILIPSLERLAAFVFDDPLAEQSPAQAGAVPVPS</sequence>
<dbReference type="InterPro" id="IPR050397">
    <property type="entry name" value="Env_Response_Regulators"/>
</dbReference>
<dbReference type="InterPro" id="IPR014710">
    <property type="entry name" value="RmlC-like_jellyroll"/>
</dbReference>
<dbReference type="Gene3D" id="1.10.10.10">
    <property type="entry name" value="Winged helix-like DNA-binding domain superfamily/Winged helix DNA-binding domain"/>
    <property type="match status" value="1"/>
</dbReference>
<evidence type="ECO:0000256" key="3">
    <source>
        <dbReference type="ARBA" id="ARBA00023163"/>
    </source>
</evidence>
<evidence type="ECO:0000256" key="1">
    <source>
        <dbReference type="ARBA" id="ARBA00023015"/>
    </source>
</evidence>
<dbReference type="GO" id="GO:0003700">
    <property type="term" value="F:DNA-binding transcription factor activity"/>
    <property type="evidence" value="ECO:0007669"/>
    <property type="project" value="TreeGrafter"/>
</dbReference>
<dbReference type="GO" id="GO:0003677">
    <property type="term" value="F:DNA binding"/>
    <property type="evidence" value="ECO:0007669"/>
    <property type="project" value="UniProtKB-KW"/>
</dbReference>
<dbReference type="OrthoDB" id="9777588at2"/>
<evidence type="ECO:0000256" key="2">
    <source>
        <dbReference type="ARBA" id="ARBA00023125"/>
    </source>
</evidence>
<dbReference type="Pfam" id="PF13545">
    <property type="entry name" value="HTH_Crp_2"/>
    <property type="match status" value="1"/>
</dbReference>
<dbReference type="SUPFAM" id="SSF51206">
    <property type="entry name" value="cAMP-binding domain-like"/>
    <property type="match status" value="1"/>
</dbReference>
<keyword evidence="2" id="KW-0238">DNA-binding</keyword>
<proteinExistence type="predicted"/>
<dbReference type="InterPro" id="IPR012318">
    <property type="entry name" value="HTH_CRP"/>
</dbReference>
<organism evidence="6 7">
    <name type="scientific">Thiocapsa marina 5811</name>
    <dbReference type="NCBI Taxonomy" id="768671"/>
    <lineage>
        <taxon>Bacteria</taxon>
        <taxon>Pseudomonadati</taxon>
        <taxon>Pseudomonadota</taxon>
        <taxon>Gammaproteobacteria</taxon>
        <taxon>Chromatiales</taxon>
        <taxon>Chromatiaceae</taxon>
        <taxon>Thiocapsa</taxon>
    </lineage>
</organism>
<dbReference type="PANTHER" id="PTHR24567">
    <property type="entry name" value="CRP FAMILY TRANSCRIPTIONAL REGULATORY PROTEIN"/>
    <property type="match status" value="1"/>
</dbReference>
<evidence type="ECO:0000313" key="6">
    <source>
        <dbReference type="EMBL" id="EGV18395.1"/>
    </source>
</evidence>
<keyword evidence="7" id="KW-1185">Reference proteome</keyword>
<dbReference type="InterPro" id="IPR036390">
    <property type="entry name" value="WH_DNA-bd_sf"/>
</dbReference>
<evidence type="ECO:0000313" key="7">
    <source>
        <dbReference type="Proteomes" id="UP000005459"/>
    </source>
</evidence>
<dbReference type="GO" id="GO:0005829">
    <property type="term" value="C:cytosol"/>
    <property type="evidence" value="ECO:0007669"/>
    <property type="project" value="TreeGrafter"/>
</dbReference>
<dbReference type="PANTHER" id="PTHR24567:SF26">
    <property type="entry name" value="REGULATORY PROTEIN YEIL"/>
    <property type="match status" value="1"/>
</dbReference>
<keyword evidence="1" id="KW-0805">Transcription regulation</keyword>
<feature type="domain" description="Cyclic nucleotide-binding" evidence="4">
    <location>
        <begin position="19"/>
        <end position="122"/>
    </location>
</feature>
<feature type="domain" description="HTH crp-type" evidence="5">
    <location>
        <begin position="153"/>
        <end position="225"/>
    </location>
</feature>
<dbReference type="SUPFAM" id="SSF46785">
    <property type="entry name" value="Winged helix' DNA-binding domain"/>
    <property type="match status" value="1"/>
</dbReference>
<dbReference type="RefSeq" id="WP_007193254.1">
    <property type="nucleotide sequence ID" value="NZ_AFWV01000007.1"/>
</dbReference>
<accession>F9UBS7</accession>
<keyword evidence="3" id="KW-0804">Transcription</keyword>
<dbReference type="eggNOG" id="COG0664">
    <property type="taxonomic scope" value="Bacteria"/>
</dbReference>
<dbReference type="CDD" id="cd00038">
    <property type="entry name" value="CAP_ED"/>
    <property type="match status" value="1"/>
</dbReference>
<reference evidence="6 7" key="1">
    <citation type="submission" date="2011-06" db="EMBL/GenBank/DDBJ databases">
        <title>The draft genome of Thiocapsa marina 5811.</title>
        <authorList>
            <consortium name="US DOE Joint Genome Institute (JGI-PGF)"/>
            <person name="Lucas S."/>
            <person name="Han J."/>
            <person name="Cheng J.-F."/>
            <person name="Goodwin L."/>
            <person name="Pitluck S."/>
            <person name="Peters L."/>
            <person name="Land M.L."/>
            <person name="Hauser L."/>
            <person name="Vogl K."/>
            <person name="Liu Z."/>
            <person name="Imhoff J."/>
            <person name="Thiel V."/>
            <person name="Frigaard N.-U."/>
            <person name="Bryant D."/>
            <person name="Woyke T.J."/>
        </authorList>
    </citation>
    <scope>NUCLEOTIDE SEQUENCE [LARGE SCALE GENOMIC DNA]</scope>
    <source>
        <strain evidence="6 7">5811</strain>
    </source>
</reference>
<dbReference type="EMBL" id="AFWV01000007">
    <property type="protein sequence ID" value="EGV18395.1"/>
    <property type="molecule type" value="Genomic_DNA"/>
</dbReference>
<evidence type="ECO:0000259" key="5">
    <source>
        <dbReference type="PROSITE" id="PS51063"/>
    </source>
</evidence>
<dbReference type="InterPro" id="IPR000595">
    <property type="entry name" value="cNMP-bd_dom"/>
</dbReference>
<dbReference type="Gene3D" id="2.60.120.10">
    <property type="entry name" value="Jelly Rolls"/>
    <property type="match status" value="1"/>
</dbReference>
<gene>
    <name evidence="6" type="ORF">ThimaDRAFT_2379</name>
</gene>
<dbReference type="Pfam" id="PF00027">
    <property type="entry name" value="cNMP_binding"/>
    <property type="match status" value="1"/>
</dbReference>
<dbReference type="PROSITE" id="PS51063">
    <property type="entry name" value="HTH_CRP_2"/>
    <property type="match status" value="1"/>
</dbReference>
<dbReference type="SMART" id="SM00419">
    <property type="entry name" value="HTH_CRP"/>
    <property type="match status" value="1"/>
</dbReference>
<dbReference type="Proteomes" id="UP000005459">
    <property type="component" value="Unassembled WGS sequence"/>
</dbReference>
<dbReference type="STRING" id="768671.ThimaDRAFT_2379"/>